<accession>A0ACC0VG22</accession>
<comment type="caution">
    <text evidence="1">The sequence shown here is derived from an EMBL/GenBank/DDBJ whole genome shotgun (WGS) entry which is preliminary data.</text>
</comment>
<sequence length="205" mass="23210">MTRAFLTTSFSDLSLYSKQRVESHGKTWSRGSDRYVVKSVALLLLCRIDRLLRNFKLLEELENSEKGHGDMSMSYGLEQADDIFLKNWIGTILGPAGTCHDGRIYSLRIHCSDQYPYMPFEVHFTSRINMGCVDPQSGRVDPLRLMALGSWHRSNGIEHVLVSIRAEMASTSNRLLPQPPEGSNFNSRSMRLNGKRLGSRSLLDS</sequence>
<organism evidence="1 2">
    <name type="scientific">Peronosclerospora sorghi</name>
    <dbReference type="NCBI Taxonomy" id="230839"/>
    <lineage>
        <taxon>Eukaryota</taxon>
        <taxon>Sar</taxon>
        <taxon>Stramenopiles</taxon>
        <taxon>Oomycota</taxon>
        <taxon>Peronosporomycetes</taxon>
        <taxon>Peronosporales</taxon>
        <taxon>Peronosporaceae</taxon>
        <taxon>Peronosclerospora</taxon>
    </lineage>
</organism>
<keyword evidence="2" id="KW-1185">Reference proteome</keyword>
<evidence type="ECO:0000313" key="1">
    <source>
        <dbReference type="EMBL" id="KAI9905172.1"/>
    </source>
</evidence>
<name>A0ACC0VG22_9STRA</name>
<gene>
    <name evidence="1" type="ORF">PsorP6_013595</name>
</gene>
<evidence type="ECO:0000313" key="2">
    <source>
        <dbReference type="Proteomes" id="UP001163321"/>
    </source>
</evidence>
<proteinExistence type="predicted"/>
<dbReference type="Proteomes" id="UP001163321">
    <property type="component" value="Chromosome 9"/>
</dbReference>
<reference evidence="1 2" key="1">
    <citation type="journal article" date="2022" name="bioRxiv">
        <title>The genome of the oomycete Peronosclerospora sorghi, a cosmopolitan pathogen of maize and sorghum, is inflated with dispersed pseudogenes.</title>
        <authorList>
            <person name="Fletcher K."/>
            <person name="Martin F."/>
            <person name="Isakeit T."/>
            <person name="Cavanaugh K."/>
            <person name="Magill C."/>
            <person name="Michelmore R."/>
        </authorList>
    </citation>
    <scope>NUCLEOTIDE SEQUENCE [LARGE SCALE GENOMIC DNA]</scope>
    <source>
        <strain evidence="1">P6</strain>
    </source>
</reference>
<dbReference type="EMBL" id="CM047588">
    <property type="protein sequence ID" value="KAI9905172.1"/>
    <property type="molecule type" value="Genomic_DNA"/>
</dbReference>
<protein>
    <submittedName>
        <fullName evidence="1">Uncharacterized protein</fullName>
    </submittedName>
</protein>